<protein>
    <recommendedName>
        <fullName evidence="4">Myb/SANT-like domain-containing protein</fullName>
    </recommendedName>
</protein>
<feature type="compositionally biased region" description="Low complexity" evidence="1">
    <location>
        <begin position="111"/>
        <end position="128"/>
    </location>
</feature>
<name>A0AA36E5K5_LACSI</name>
<evidence type="ECO:0000256" key="1">
    <source>
        <dbReference type="SAM" id="MobiDB-lite"/>
    </source>
</evidence>
<sequence length="236" mass="26376">MKYRYDYLKSKYAVWLKLKNKTGNLYNPITNTFQMTDEEWKAEAKLNKMVEKLRNAPLLYPDLCTQLFDGATSTGAASWGPSSTLPHPTEVFTTQDYEDIEMVDTPPQMDIPASASTIPPPTSASHASGDSSGRSKNKRGKRNAPTGTLDDDIREVGKEIMKAAQAFAQTNNLDKEMDECIEKLKGLEWGDSDPKYITALMLFAENAGNRKIWLRLESSTCELWVKSAGKYFGLLG</sequence>
<dbReference type="PANTHER" id="PTHR31704:SF48">
    <property type="entry name" value="L10-INTERACTING MYB DOMAIN-CONTAINING PROTEIN-LIKE"/>
    <property type="match status" value="1"/>
</dbReference>
<dbReference type="PANTHER" id="PTHR31704">
    <property type="entry name" value="MYB/SANT-LIKE DNA-BINDING DOMAIN PROTEIN-RELATED"/>
    <property type="match status" value="1"/>
</dbReference>
<evidence type="ECO:0000313" key="3">
    <source>
        <dbReference type="Proteomes" id="UP001177003"/>
    </source>
</evidence>
<organism evidence="2 3">
    <name type="scientific">Lactuca saligna</name>
    <name type="common">Willowleaf lettuce</name>
    <dbReference type="NCBI Taxonomy" id="75948"/>
    <lineage>
        <taxon>Eukaryota</taxon>
        <taxon>Viridiplantae</taxon>
        <taxon>Streptophyta</taxon>
        <taxon>Embryophyta</taxon>
        <taxon>Tracheophyta</taxon>
        <taxon>Spermatophyta</taxon>
        <taxon>Magnoliopsida</taxon>
        <taxon>eudicotyledons</taxon>
        <taxon>Gunneridae</taxon>
        <taxon>Pentapetalae</taxon>
        <taxon>asterids</taxon>
        <taxon>campanulids</taxon>
        <taxon>Asterales</taxon>
        <taxon>Asteraceae</taxon>
        <taxon>Cichorioideae</taxon>
        <taxon>Cichorieae</taxon>
        <taxon>Lactucinae</taxon>
        <taxon>Lactuca</taxon>
    </lineage>
</organism>
<proteinExistence type="predicted"/>
<evidence type="ECO:0008006" key="4">
    <source>
        <dbReference type="Google" id="ProtNLM"/>
    </source>
</evidence>
<dbReference type="EMBL" id="OX465081">
    <property type="protein sequence ID" value="CAI9283886.1"/>
    <property type="molecule type" value="Genomic_DNA"/>
</dbReference>
<reference evidence="2" key="1">
    <citation type="submission" date="2023-04" db="EMBL/GenBank/DDBJ databases">
        <authorList>
            <person name="Vijverberg K."/>
            <person name="Xiong W."/>
            <person name="Schranz E."/>
        </authorList>
    </citation>
    <scope>NUCLEOTIDE SEQUENCE</scope>
</reference>
<gene>
    <name evidence="2" type="ORF">LSALG_LOCUS23453</name>
</gene>
<evidence type="ECO:0000313" key="2">
    <source>
        <dbReference type="EMBL" id="CAI9283886.1"/>
    </source>
</evidence>
<dbReference type="AlphaFoldDB" id="A0AA36E5K5"/>
<accession>A0AA36E5K5</accession>
<keyword evidence="3" id="KW-1185">Reference proteome</keyword>
<dbReference type="Proteomes" id="UP001177003">
    <property type="component" value="Chromosome 5"/>
</dbReference>
<feature type="region of interest" description="Disordered" evidence="1">
    <location>
        <begin position="105"/>
        <end position="152"/>
    </location>
</feature>